<evidence type="ECO:0000313" key="3">
    <source>
        <dbReference type="Proteomes" id="UP000473681"/>
    </source>
</evidence>
<reference evidence="2 3" key="1">
    <citation type="submission" date="2019-04" db="EMBL/GenBank/DDBJ databases">
        <title>Genome sequencing of Clostridium botulinum Groups I-IV and Clostridium butyricum.</title>
        <authorList>
            <person name="Brunt J."/>
            <person name="Van Vliet A.H.M."/>
            <person name="Stringer S.C."/>
            <person name="Carter A.T."/>
            <person name="Peck M.W."/>
        </authorList>
    </citation>
    <scope>NUCLEOTIDE SEQUENCE [LARGE SCALE GENOMIC DNA]</scope>
    <source>
        <strain evidence="2 3">CB-K-33E</strain>
    </source>
</reference>
<evidence type="ECO:0000256" key="1">
    <source>
        <dbReference type="SAM" id="Coils"/>
    </source>
</evidence>
<keyword evidence="1" id="KW-0175">Coiled coil</keyword>
<gene>
    <name evidence="2" type="ORF">FDB51_15120</name>
</gene>
<sequence length="60" mass="7132">MKLKDLKTLTEVAEEYNISIKTLQSRLKYLEENIEYKKLGKRQPTLLTPEGVNKIIKNYY</sequence>
<name>A0A846JTR2_CLOBO</name>
<proteinExistence type="predicted"/>
<feature type="coiled-coil region" evidence="1">
    <location>
        <begin position="6"/>
        <end position="33"/>
    </location>
</feature>
<protein>
    <recommendedName>
        <fullName evidence="4">DNA-binding protein</fullName>
    </recommendedName>
</protein>
<comment type="caution">
    <text evidence="2">The sequence shown here is derived from an EMBL/GenBank/DDBJ whole genome shotgun (WGS) entry which is preliminary data.</text>
</comment>
<dbReference type="AlphaFoldDB" id="A0A846JTR2"/>
<dbReference type="Proteomes" id="UP000473681">
    <property type="component" value="Unassembled WGS sequence"/>
</dbReference>
<evidence type="ECO:0008006" key="4">
    <source>
        <dbReference type="Google" id="ProtNLM"/>
    </source>
</evidence>
<organism evidence="2 3">
    <name type="scientific">Clostridium botulinum</name>
    <dbReference type="NCBI Taxonomy" id="1491"/>
    <lineage>
        <taxon>Bacteria</taxon>
        <taxon>Bacillati</taxon>
        <taxon>Bacillota</taxon>
        <taxon>Clostridia</taxon>
        <taxon>Eubacteriales</taxon>
        <taxon>Clostridiaceae</taxon>
        <taxon>Clostridium</taxon>
    </lineage>
</organism>
<evidence type="ECO:0000313" key="2">
    <source>
        <dbReference type="EMBL" id="NFN36414.1"/>
    </source>
</evidence>
<accession>A0A846JTR2</accession>
<dbReference type="EMBL" id="SWVK01000023">
    <property type="protein sequence ID" value="NFN36414.1"/>
    <property type="molecule type" value="Genomic_DNA"/>
</dbReference>